<evidence type="ECO:0000259" key="6">
    <source>
        <dbReference type="Pfam" id="PF00133"/>
    </source>
</evidence>
<keyword evidence="1" id="KW-0436">Ligase</keyword>
<reference evidence="7" key="1">
    <citation type="journal article" date="2014" name="Front. Microbiol.">
        <title>High frequency of phylogenetically diverse reductive dehalogenase-homologous genes in deep subseafloor sedimentary metagenomes.</title>
        <authorList>
            <person name="Kawai M."/>
            <person name="Futagami T."/>
            <person name="Toyoda A."/>
            <person name="Takaki Y."/>
            <person name="Nishi S."/>
            <person name="Hori S."/>
            <person name="Arai W."/>
            <person name="Tsubouchi T."/>
            <person name="Morono Y."/>
            <person name="Uchiyama I."/>
            <person name="Ito T."/>
            <person name="Fujiyama A."/>
            <person name="Inagaki F."/>
            <person name="Takami H."/>
        </authorList>
    </citation>
    <scope>NUCLEOTIDE SEQUENCE</scope>
    <source>
        <strain evidence="7">Expedition CK06-06</strain>
    </source>
</reference>
<dbReference type="Pfam" id="PF00133">
    <property type="entry name" value="tRNA-synt_1"/>
    <property type="match status" value="1"/>
</dbReference>
<dbReference type="GO" id="GO:0005524">
    <property type="term" value="F:ATP binding"/>
    <property type="evidence" value="ECO:0007669"/>
    <property type="project" value="UniProtKB-KW"/>
</dbReference>
<dbReference type="PANTHER" id="PTHR42780:SF1">
    <property type="entry name" value="ISOLEUCINE--TRNA LIGASE, CYTOPLASMIC"/>
    <property type="match status" value="1"/>
</dbReference>
<dbReference type="AlphaFoldDB" id="X1PLD9"/>
<sequence>PRIAGWDTHGLPVELEVENKLGFSGKAEIEEYGIDRFNARCRESVLGYLKKWEAMTERIAFWVDLKHPYITMDNTYIESCWWAIKQMWDRGLVYQGYRVTPHCPRCGTSLSSHEVALGYQDGVEDPSVYIKFRIVPSPLSESDKQKRLYELSRDKSAYFLAWTTTPWTLPGNTALAVAADAEYAVVEVGDEYLILASALLEQVGMDNCEVVERLIGSDLATITGVNYEPLFNPHKFGVERRRFETVDEPGVLGARGLKLQ</sequence>
<dbReference type="GO" id="GO:0002161">
    <property type="term" value="F:aminoacyl-tRNA deacylase activity"/>
    <property type="evidence" value="ECO:0007669"/>
    <property type="project" value="InterPro"/>
</dbReference>
<feature type="non-terminal residue" evidence="7">
    <location>
        <position position="260"/>
    </location>
</feature>
<dbReference type="InterPro" id="IPR009008">
    <property type="entry name" value="Val/Leu/Ile-tRNA-synth_edit"/>
</dbReference>
<dbReference type="GO" id="GO:0004822">
    <property type="term" value="F:isoleucine-tRNA ligase activity"/>
    <property type="evidence" value="ECO:0007669"/>
    <property type="project" value="InterPro"/>
</dbReference>
<dbReference type="Gene3D" id="3.90.740.10">
    <property type="entry name" value="Valyl/Leucyl/Isoleucyl-tRNA synthetase, editing domain"/>
    <property type="match status" value="1"/>
</dbReference>
<evidence type="ECO:0000256" key="5">
    <source>
        <dbReference type="ARBA" id="ARBA00023146"/>
    </source>
</evidence>
<dbReference type="InterPro" id="IPR002300">
    <property type="entry name" value="aa-tRNA-synth_Ia"/>
</dbReference>
<dbReference type="EMBL" id="BARV01027976">
    <property type="protein sequence ID" value="GAI43346.1"/>
    <property type="molecule type" value="Genomic_DNA"/>
</dbReference>
<evidence type="ECO:0000256" key="2">
    <source>
        <dbReference type="ARBA" id="ARBA00022741"/>
    </source>
</evidence>
<proteinExistence type="predicted"/>
<dbReference type="PANTHER" id="PTHR42780">
    <property type="entry name" value="SOLEUCYL-TRNA SYNTHETASE"/>
    <property type="match status" value="1"/>
</dbReference>
<keyword evidence="5" id="KW-0030">Aminoacyl-tRNA synthetase</keyword>
<dbReference type="SUPFAM" id="SSF52374">
    <property type="entry name" value="Nucleotidylyl transferase"/>
    <property type="match status" value="1"/>
</dbReference>
<dbReference type="GO" id="GO:0006428">
    <property type="term" value="P:isoleucyl-tRNA aminoacylation"/>
    <property type="evidence" value="ECO:0007669"/>
    <property type="project" value="TreeGrafter"/>
</dbReference>
<gene>
    <name evidence="7" type="ORF">S06H3_44901</name>
</gene>
<name>X1PLD9_9ZZZZ</name>
<dbReference type="InterPro" id="IPR014729">
    <property type="entry name" value="Rossmann-like_a/b/a_fold"/>
</dbReference>
<comment type="caution">
    <text evidence="7">The sequence shown here is derived from an EMBL/GenBank/DDBJ whole genome shotgun (WGS) entry which is preliminary data.</text>
</comment>
<organism evidence="7">
    <name type="scientific">marine sediment metagenome</name>
    <dbReference type="NCBI Taxonomy" id="412755"/>
    <lineage>
        <taxon>unclassified sequences</taxon>
        <taxon>metagenomes</taxon>
        <taxon>ecological metagenomes</taxon>
    </lineage>
</organism>
<protein>
    <recommendedName>
        <fullName evidence="6">Aminoacyl-tRNA synthetase class Ia domain-containing protein</fullName>
    </recommendedName>
</protein>
<evidence type="ECO:0000256" key="3">
    <source>
        <dbReference type="ARBA" id="ARBA00022840"/>
    </source>
</evidence>
<dbReference type="SUPFAM" id="SSF50677">
    <property type="entry name" value="ValRS/IleRS/LeuRS editing domain"/>
    <property type="match status" value="1"/>
</dbReference>
<keyword evidence="3" id="KW-0067">ATP-binding</keyword>
<feature type="non-terminal residue" evidence="7">
    <location>
        <position position="1"/>
    </location>
</feature>
<keyword evidence="4" id="KW-0648">Protein biosynthesis</keyword>
<evidence type="ECO:0000256" key="4">
    <source>
        <dbReference type="ARBA" id="ARBA00022917"/>
    </source>
</evidence>
<evidence type="ECO:0000313" key="7">
    <source>
        <dbReference type="EMBL" id="GAI43346.1"/>
    </source>
</evidence>
<keyword evidence="2" id="KW-0547">Nucleotide-binding</keyword>
<feature type="domain" description="Aminoacyl-tRNA synthetase class Ia" evidence="6">
    <location>
        <begin position="2"/>
        <end position="121"/>
    </location>
</feature>
<evidence type="ECO:0000256" key="1">
    <source>
        <dbReference type="ARBA" id="ARBA00022598"/>
    </source>
</evidence>
<dbReference type="Gene3D" id="3.40.50.620">
    <property type="entry name" value="HUPs"/>
    <property type="match status" value="1"/>
</dbReference>
<accession>X1PLD9</accession>
<dbReference type="InterPro" id="IPR023586">
    <property type="entry name" value="Ile-tRNA-ligase_type2"/>
</dbReference>